<dbReference type="Pfam" id="PF12796">
    <property type="entry name" value="Ank_2"/>
    <property type="match status" value="1"/>
</dbReference>
<dbReference type="Gene3D" id="1.25.40.20">
    <property type="entry name" value="Ankyrin repeat-containing domain"/>
    <property type="match status" value="1"/>
</dbReference>
<protein>
    <submittedName>
        <fullName evidence="2">Ankyrin repeats (3 copies)</fullName>
    </submittedName>
</protein>
<reference evidence="1 3" key="1">
    <citation type="submission" date="2015-11" db="EMBL/GenBank/DDBJ databases">
        <title>Genomic analysis of 38 Legionella species identifies large and diverse effector repertoires.</title>
        <authorList>
            <person name="Burstein D."/>
            <person name="Amaro F."/>
            <person name="Zusman T."/>
            <person name="Lifshitz Z."/>
            <person name="Cohen O."/>
            <person name="Gilbert J.A."/>
            <person name="Pupko T."/>
            <person name="Shuman H.A."/>
            <person name="Segal G."/>
        </authorList>
    </citation>
    <scope>NUCLEOTIDE SEQUENCE [LARGE SCALE GENOMIC DNA]</scope>
    <source>
        <strain evidence="1 3">ATCC 43877</strain>
    </source>
</reference>
<dbReference type="SUPFAM" id="SSF48403">
    <property type="entry name" value="Ankyrin repeat"/>
    <property type="match status" value="1"/>
</dbReference>
<dbReference type="SMART" id="SM00248">
    <property type="entry name" value="ANK"/>
    <property type="match status" value="2"/>
</dbReference>
<dbReference type="OrthoDB" id="5650534at2"/>
<name>A0A378JSV0_9GAMM</name>
<dbReference type="RefSeq" id="WP_028384296.1">
    <property type="nucleotide sequence ID" value="NZ_LNYN01000025.1"/>
</dbReference>
<evidence type="ECO:0000313" key="3">
    <source>
        <dbReference type="Proteomes" id="UP000054985"/>
    </source>
</evidence>
<dbReference type="EMBL" id="UGOG01000001">
    <property type="protein sequence ID" value="STX61815.1"/>
    <property type="molecule type" value="Genomic_DNA"/>
</dbReference>
<proteinExistence type="predicted"/>
<accession>A0A378JSV0</accession>
<evidence type="ECO:0000313" key="2">
    <source>
        <dbReference type="EMBL" id="STX61815.1"/>
    </source>
</evidence>
<reference evidence="2 4" key="2">
    <citation type="submission" date="2018-06" db="EMBL/GenBank/DDBJ databases">
        <authorList>
            <consortium name="Pathogen Informatics"/>
            <person name="Doyle S."/>
        </authorList>
    </citation>
    <scope>NUCLEOTIDE SEQUENCE [LARGE SCALE GENOMIC DNA]</scope>
    <source>
        <strain evidence="2 4">NCTC12239</strain>
    </source>
</reference>
<dbReference type="Proteomes" id="UP000254040">
    <property type="component" value="Unassembled WGS sequence"/>
</dbReference>
<dbReference type="AlphaFoldDB" id="A0A378JSV0"/>
<evidence type="ECO:0000313" key="1">
    <source>
        <dbReference type="EMBL" id="KTD33443.1"/>
    </source>
</evidence>
<organism evidence="2 4">
    <name type="scientific">Legionella moravica</name>
    <dbReference type="NCBI Taxonomy" id="39962"/>
    <lineage>
        <taxon>Bacteria</taxon>
        <taxon>Pseudomonadati</taxon>
        <taxon>Pseudomonadota</taxon>
        <taxon>Gammaproteobacteria</taxon>
        <taxon>Legionellales</taxon>
        <taxon>Legionellaceae</taxon>
        <taxon>Legionella</taxon>
    </lineage>
</organism>
<gene>
    <name evidence="1" type="ORF">Lmor_1994</name>
    <name evidence="2" type="ORF">NCTC12239_00733</name>
</gene>
<dbReference type="Proteomes" id="UP000054985">
    <property type="component" value="Unassembled WGS sequence"/>
</dbReference>
<keyword evidence="3" id="KW-1185">Reference proteome</keyword>
<evidence type="ECO:0000313" key="4">
    <source>
        <dbReference type="Proteomes" id="UP000254040"/>
    </source>
</evidence>
<sequence length="94" mass="10479">MYSLFKDDYAKKLSPLAHSIIYNNTALAQHLLENGADKEIAFNELGCTELYFAVATNNIAKVKEILKTSTSDLEKKDKGGNTPLHYAPIHLKII</sequence>
<dbReference type="InterPro" id="IPR036770">
    <property type="entry name" value="Ankyrin_rpt-contain_sf"/>
</dbReference>
<dbReference type="EMBL" id="LNYN01000025">
    <property type="protein sequence ID" value="KTD33443.1"/>
    <property type="molecule type" value="Genomic_DNA"/>
</dbReference>
<dbReference type="InterPro" id="IPR002110">
    <property type="entry name" value="Ankyrin_rpt"/>
</dbReference>